<evidence type="ECO:0000313" key="1">
    <source>
        <dbReference type="EMBL" id="KAK3172555.1"/>
    </source>
</evidence>
<dbReference type="EMBL" id="JASNWA010000007">
    <property type="protein sequence ID" value="KAK3172555.1"/>
    <property type="molecule type" value="Genomic_DNA"/>
</dbReference>
<name>A0AAE0DKG5_9LECA</name>
<keyword evidence="2" id="KW-1185">Reference proteome</keyword>
<accession>A0AAE0DKG5</accession>
<dbReference type="Gene3D" id="3.40.50.300">
    <property type="entry name" value="P-loop containing nucleotide triphosphate hydrolases"/>
    <property type="match status" value="1"/>
</dbReference>
<sequence>MPQSTVFLIGLSGPAAAGKTTLPHILTHIFCPHVSLILHGDDFCKEFDQIPTVNGYLDADGPAGVDFMRMGEVLDYVKVQGTTPEGFNSWQADVFPGQDTRALRMMDSNMLEDLREQVRASRVFEDEVEGKRLVIVEGFLLYNIPDIRKRLDTRLFVK</sequence>
<organism evidence="1 2">
    <name type="scientific">Lepraria neglecta</name>
    <dbReference type="NCBI Taxonomy" id="209136"/>
    <lineage>
        <taxon>Eukaryota</taxon>
        <taxon>Fungi</taxon>
        <taxon>Dikarya</taxon>
        <taxon>Ascomycota</taxon>
        <taxon>Pezizomycotina</taxon>
        <taxon>Lecanoromycetes</taxon>
        <taxon>OSLEUM clade</taxon>
        <taxon>Lecanoromycetidae</taxon>
        <taxon>Lecanorales</taxon>
        <taxon>Lecanorineae</taxon>
        <taxon>Stereocaulaceae</taxon>
        <taxon>Lepraria</taxon>
    </lineage>
</organism>
<dbReference type="AlphaFoldDB" id="A0AAE0DKG5"/>
<proteinExistence type="predicted"/>
<evidence type="ECO:0000313" key="2">
    <source>
        <dbReference type="Proteomes" id="UP001276659"/>
    </source>
</evidence>
<protein>
    <recommendedName>
        <fullName evidence="3">P-loop containing nucleoside triphosphate hydrolase protein</fullName>
    </recommendedName>
</protein>
<dbReference type="InterPro" id="IPR027417">
    <property type="entry name" value="P-loop_NTPase"/>
</dbReference>
<dbReference type="Proteomes" id="UP001276659">
    <property type="component" value="Unassembled WGS sequence"/>
</dbReference>
<gene>
    <name evidence="1" type="ORF">OEA41_005878</name>
</gene>
<dbReference type="SUPFAM" id="SSF52540">
    <property type="entry name" value="P-loop containing nucleoside triphosphate hydrolases"/>
    <property type="match status" value="1"/>
</dbReference>
<evidence type="ECO:0008006" key="3">
    <source>
        <dbReference type="Google" id="ProtNLM"/>
    </source>
</evidence>
<reference evidence="1" key="1">
    <citation type="submission" date="2022-11" db="EMBL/GenBank/DDBJ databases">
        <title>Chromosomal genome sequence assembly and mating type (MAT) locus characterization of the leprose asexual lichenized fungus Lepraria neglecta (Nyl.) Erichsen.</title>
        <authorList>
            <person name="Allen J.L."/>
            <person name="Pfeffer B."/>
        </authorList>
    </citation>
    <scope>NUCLEOTIDE SEQUENCE</scope>
    <source>
        <strain evidence="1">Allen 5258</strain>
    </source>
</reference>
<comment type="caution">
    <text evidence="1">The sequence shown here is derived from an EMBL/GenBank/DDBJ whole genome shotgun (WGS) entry which is preliminary data.</text>
</comment>